<keyword evidence="2" id="KW-1185">Reference proteome</keyword>
<accession>A0ABY1JBN9</accession>
<gene>
    <name evidence="1" type="ORF">SAMN05444368_0522</name>
</gene>
<dbReference type="SUPFAM" id="SSF53822">
    <property type="entry name" value="Periplasmic binding protein-like I"/>
    <property type="match status" value="1"/>
</dbReference>
<reference evidence="1 2" key="1">
    <citation type="submission" date="2016-11" db="EMBL/GenBank/DDBJ databases">
        <authorList>
            <person name="Varghese N."/>
            <person name="Submissions S."/>
        </authorList>
    </citation>
    <scope>NUCLEOTIDE SEQUENCE [LARGE SCALE GENOMIC DNA]</scope>
    <source>
        <strain evidence="1 2">DSM 20664</strain>
    </source>
</reference>
<comment type="caution">
    <text evidence="1">The sequence shown here is derived from an EMBL/GenBank/DDBJ whole genome shotgun (WGS) entry which is preliminary data.</text>
</comment>
<dbReference type="InterPro" id="IPR028082">
    <property type="entry name" value="Peripla_BP_I"/>
</dbReference>
<evidence type="ECO:0008006" key="3">
    <source>
        <dbReference type="Google" id="ProtNLM"/>
    </source>
</evidence>
<dbReference type="Proteomes" id="UP000185093">
    <property type="component" value="Unassembled WGS sequence"/>
</dbReference>
<evidence type="ECO:0000313" key="2">
    <source>
        <dbReference type="Proteomes" id="UP000185093"/>
    </source>
</evidence>
<dbReference type="EMBL" id="FSQZ01000001">
    <property type="protein sequence ID" value="SIN64006.1"/>
    <property type="molecule type" value="Genomic_DNA"/>
</dbReference>
<protein>
    <recommendedName>
        <fullName evidence="3">Leucine-binding protein domain-containing protein</fullName>
    </recommendedName>
</protein>
<organism evidence="1 2">
    <name type="scientific">Acetomicrobium flavidum</name>
    <dbReference type="NCBI Taxonomy" id="49896"/>
    <lineage>
        <taxon>Bacteria</taxon>
        <taxon>Thermotogati</taxon>
        <taxon>Synergistota</taxon>
        <taxon>Synergistia</taxon>
        <taxon>Synergistales</taxon>
        <taxon>Acetomicrobiaceae</taxon>
        <taxon>Acetomicrobium</taxon>
    </lineage>
</organism>
<proteinExistence type="predicted"/>
<name>A0ABY1JBN9_9BACT</name>
<sequence>MRSGGFLKCALEVAVLCVLLLVVPSQATGYDPVKEGWALPVYVLPPEGGWDTPEGRSVWSGLVAYREKTAGTRAGIGGYEFEFMREFDKNCVAVISFLEGRRGNDVVKAYGRQGPVVVSGFGEDLGLREGKGVLPYAFALDLPRGCVGSALGRYVKAYRKGERFAPLADPLDIYMRPAVNGFIYELPGDIAPFWVQAGISLDAAFREIRAGGVDGIASFLNASDTQYLWVKCKNLGLTLLSSLPLWAISPSLEGILVADQGWAVDNDPLLRDVTLEVFDAVRVRPECPGMAARAFAVASWLGNALKLVDKVSELRAGMEKAASFSLGSQTLLPDPVTHRTKGRKVAVLKLINGNFVPLCEFRLNPDSELEARL</sequence>
<evidence type="ECO:0000313" key="1">
    <source>
        <dbReference type="EMBL" id="SIN64006.1"/>
    </source>
</evidence>